<proteinExistence type="inferred from homology"/>
<gene>
    <name evidence="9" type="ORF">PEPS_38110</name>
</gene>
<evidence type="ECO:0000313" key="10">
    <source>
        <dbReference type="Proteomes" id="UP001354989"/>
    </source>
</evidence>
<keyword evidence="3" id="KW-0227">DNA damage</keyword>
<keyword evidence="2 8" id="KW-0645">Protease</keyword>
<comment type="similarity">
    <text evidence="1 8">Belongs to the SOS response-associated peptidase family.</text>
</comment>
<evidence type="ECO:0000256" key="4">
    <source>
        <dbReference type="ARBA" id="ARBA00022801"/>
    </source>
</evidence>
<evidence type="ECO:0000256" key="1">
    <source>
        <dbReference type="ARBA" id="ARBA00008136"/>
    </source>
</evidence>
<dbReference type="PANTHER" id="PTHR13604">
    <property type="entry name" value="DC12-RELATED"/>
    <property type="match status" value="1"/>
</dbReference>
<dbReference type="RefSeq" id="WP_338398983.1">
    <property type="nucleotide sequence ID" value="NZ_AP025295.1"/>
</dbReference>
<accession>A0ABN6LEA7</accession>
<evidence type="ECO:0000256" key="5">
    <source>
        <dbReference type="ARBA" id="ARBA00023124"/>
    </source>
</evidence>
<organism evidence="9 10">
    <name type="scientific">Persicobacter psychrovividus</name>
    <dbReference type="NCBI Taxonomy" id="387638"/>
    <lineage>
        <taxon>Bacteria</taxon>
        <taxon>Pseudomonadati</taxon>
        <taxon>Bacteroidota</taxon>
        <taxon>Cytophagia</taxon>
        <taxon>Cytophagales</taxon>
        <taxon>Persicobacteraceae</taxon>
        <taxon>Persicobacter</taxon>
    </lineage>
</organism>
<keyword evidence="9" id="KW-0614">Plasmid</keyword>
<keyword evidence="10" id="KW-1185">Reference proteome</keyword>
<protein>
    <recommendedName>
        <fullName evidence="8">Abasic site processing protein</fullName>
        <ecNumber evidence="8">3.4.-.-</ecNumber>
    </recommendedName>
</protein>
<dbReference type="SUPFAM" id="SSF143081">
    <property type="entry name" value="BB1717-like"/>
    <property type="match status" value="1"/>
</dbReference>
<evidence type="ECO:0000256" key="2">
    <source>
        <dbReference type="ARBA" id="ARBA00022670"/>
    </source>
</evidence>
<dbReference type="InterPro" id="IPR036590">
    <property type="entry name" value="SRAP-like"/>
</dbReference>
<name>A0ABN6LEA7_9BACT</name>
<dbReference type="EMBL" id="AP025295">
    <property type="protein sequence ID" value="BDD01531.1"/>
    <property type="molecule type" value="Genomic_DNA"/>
</dbReference>
<evidence type="ECO:0000256" key="7">
    <source>
        <dbReference type="ARBA" id="ARBA00023239"/>
    </source>
</evidence>
<evidence type="ECO:0000313" key="9">
    <source>
        <dbReference type="EMBL" id="BDD01531.1"/>
    </source>
</evidence>
<keyword evidence="7" id="KW-0456">Lyase</keyword>
<keyword evidence="4 8" id="KW-0378">Hydrolase</keyword>
<dbReference type="EC" id="3.4.-.-" evidence="8"/>
<reference evidence="9 10" key="1">
    <citation type="submission" date="2021-12" db="EMBL/GenBank/DDBJ databases">
        <title>Genome sequencing of bacteria with rrn-lacking chromosome and rrn-plasmid.</title>
        <authorList>
            <person name="Anda M."/>
            <person name="Iwasaki W."/>
        </authorList>
    </citation>
    <scope>NUCLEOTIDE SEQUENCE [LARGE SCALE GENOMIC DNA]</scope>
    <source>
        <strain evidence="9 10">NBRC 101262</strain>
        <plasmid evidence="9 10">pPP3</plasmid>
    </source>
</reference>
<sequence length="242" mass="27452">MCYHVNVNTNGKQISDQFDLSIPLGFHFPPIHHQSGFDFPQLPITTHQGVLQLASWGLVPEWVKSPDQAMSMKSSTLNARAESIFQKPAFSESMVNRRCLVFLTGFFEWQAVGKNKYPFFIHCPERPIIPMAGIFSHDPLKISTNEKDMTFSIVTVQANALMSKIHNTKQRMPLILKDDQLSAWMAPESSQKTLKSLLLPYDGPMKAHSVKLRQQQGRFVNEATATDRVDYPALAFKQGRLF</sequence>
<keyword evidence="6" id="KW-0238">DNA-binding</keyword>
<keyword evidence="5" id="KW-0190">Covalent protein-DNA linkage</keyword>
<dbReference type="Pfam" id="PF02586">
    <property type="entry name" value="SRAP"/>
    <property type="match status" value="1"/>
</dbReference>
<evidence type="ECO:0000256" key="3">
    <source>
        <dbReference type="ARBA" id="ARBA00022763"/>
    </source>
</evidence>
<evidence type="ECO:0000256" key="8">
    <source>
        <dbReference type="RuleBase" id="RU364100"/>
    </source>
</evidence>
<dbReference type="Gene3D" id="3.90.1680.10">
    <property type="entry name" value="SOS response associated peptidase-like"/>
    <property type="match status" value="1"/>
</dbReference>
<dbReference type="Proteomes" id="UP001354989">
    <property type="component" value="Plasmid pPP3"/>
</dbReference>
<evidence type="ECO:0000256" key="6">
    <source>
        <dbReference type="ARBA" id="ARBA00023125"/>
    </source>
</evidence>
<dbReference type="InterPro" id="IPR003738">
    <property type="entry name" value="SRAP"/>
</dbReference>
<dbReference type="PANTHER" id="PTHR13604:SF0">
    <property type="entry name" value="ABASIC SITE PROCESSING PROTEIN HMCES"/>
    <property type="match status" value="1"/>
</dbReference>
<geneLocation type="plasmid" evidence="9 10">
    <name>pPP3</name>
</geneLocation>